<sequence length="215" mass="23065">MRIAPSKIKHLQALVKDNSGLALLEFAMGLPLFLALALGGLEFANLATSHMRVSQIAMTVADNAARVDPAIDEADIHEIFSAVSLMGEPLDLEANGRVILSSLQHNGLTGSDEGQMINWQRCLGDLAVEPAYGKEGKGKTGASLRDGMGPTGKEIAADPSTAVMFVEVVYDYQQLIPGKLFSRQIRYETAFNVRSRDVFDISNSSSPALIVKSCA</sequence>
<feature type="region of interest" description="Disordered" evidence="1">
    <location>
        <begin position="134"/>
        <end position="153"/>
    </location>
</feature>
<evidence type="ECO:0000259" key="3">
    <source>
        <dbReference type="Pfam" id="PF07811"/>
    </source>
</evidence>
<dbReference type="RefSeq" id="WP_168817491.1">
    <property type="nucleotide sequence ID" value="NZ_CP051217.1"/>
</dbReference>
<proteinExistence type="predicted"/>
<keyword evidence="5" id="KW-1185">Reference proteome</keyword>
<dbReference type="Proteomes" id="UP000501600">
    <property type="component" value="Chromosome"/>
</dbReference>
<keyword evidence="2" id="KW-0472">Membrane</keyword>
<dbReference type="InterPro" id="IPR012495">
    <property type="entry name" value="TadE-like_dom"/>
</dbReference>
<dbReference type="Pfam" id="PF07811">
    <property type="entry name" value="TadE"/>
    <property type="match status" value="1"/>
</dbReference>
<feature type="transmembrane region" description="Helical" evidence="2">
    <location>
        <begin position="21"/>
        <end position="41"/>
    </location>
</feature>
<organism evidence="4 5">
    <name type="scientific">Parasphingorhabdus halotolerans</name>
    <dbReference type="NCBI Taxonomy" id="2725558"/>
    <lineage>
        <taxon>Bacteria</taxon>
        <taxon>Pseudomonadati</taxon>
        <taxon>Pseudomonadota</taxon>
        <taxon>Alphaproteobacteria</taxon>
        <taxon>Sphingomonadales</taxon>
        <taxon>Sphingomonadaceae</taxon>
        <taxon>Parasphingorhabdus</taxon>
    </lineage>
</organism>
<keyword evidence="2" id="KW-1133">Transmembrane helix</keyword>
<evidence type="ECO:0000313" key="4">
    <source>
        <dbReference type="EMBL" id="QJB67907.1"/>
    </source>
</evidence>
<protein>
    <submittedName>
        <fullName evidence="4">Pilus assembly protein</fullName>
    </submittedName>
</protein>
<gene>
    <name evidence="4" type="ORF">HF685_00100</name>
</gene>
<evidence type="ECO:0000256" key="1">
    <source>
        <dbReference type="SAM" id="MobiDB-lite"/>
    </source>
</evidence>
<evidence type="ECO:0000313" key="5">
    <source>
        <dbReference type="Proteomes" id="UP000501600"/>
    </source>
</evidence>
<accession>A0A6H2DIE0</accession>
<dbReference type="KEGG" id="phao:HF685_00100"/>
<dbReference type="AlphaFoldDB" id="A0A6H2DIE0"/>
<feature type="domain" description="TadE-like" evidence="3">
    <location>
        <begin position="20"/>
        <end position="61"/>
    </location>
</feature>
<keyword evidence="2" id="KW-0812">Transmembrane</keyword>
<evidence type="ECO:0000256" key="2">
    <source>
        <dbReference type="SAM" id="Phobius"/>
    </source>
</evidence>
<reference evidence="4 5" key="1">
    <citation type="submission" date="2020-04" db="EMBL/GenBank/DDBJ databases">
        <title>Genome sequence for Sphingorhabdus sp. strain M1.</title>
        <authorList>
            <person name="Park S.-J."/>
        </authorList>
    </citation>
    <scope>NUCLEOTIDE SEQUENCE [LARGE SCALE GENOMIC DNA]</scope>
    <source>
        <strain evidence="4 5">JK6</strain>
    </source>
</reference>
<name>A0A6H2DIE0_9SPHN</name>
<dbReference type="EMBL" id="CP051217">
    <property type="protein sequence ID" value="QJB67907.1"/>
    <property type="molecule type" value="Genomic_DNA"/>
</dbReference>